<reference evidence="1" key="1">
    <citation type="submission" date="2019-08" db="EMBL/GenBank/DDBJ databases">
        <authorList>
            <person name="Kucharzyk K."/>
            <person name="Murdoch R.W."/>
            <person name="Higgins S."/>
            <person name="Loffler F."/>
        </authorList>
    </citation>
    <scope>NUCLEOTIDE SEQUENCE</scope>
</reference>
<evidence type="ECO:0000313" key="1">
    <source>
        <dbReference type="EMBL" id="MPM14198.1"/>
    </source>
</evidence>
<gene>
    <name evidence="1" type="ORF">SDC9_60558</name>
</gene>
<dbReference type="EMBL" id="VSSQ01002240">
    <property type="protein sequence ID" value="MPM14198.1"/>
    <property type="molecule type" value="Genomic_DNA"/>
</dbReference>
<comment type="caution">
    <text evidence="1">The sequence shown here is derived from an EMBL/GenBank/DDBJ whole genome shotgun (WGS) entry which is preliminary data.</text>
</comment>
<protein>
    <submittedName>
        <fullName evidence="1">Uncharacterized protein</fullName>
    </submittedName>
</protein>
<organism evidence="1">
    <name type="scientific">bioreactor metagenome</name>
    <dbReference type="NCBI Taxonomy" id="1076179"/>
    <lineage>
        <taxon>unclassified sequences</taxon>
        <taxon>metagenomes</taxon>
        <taxon>ecological metagenomes</taxon>
    </lineage>
</organism>
<proteinExistence type="predicted"/>
<dbReference type="AlphaFoldDB" id="A0A644XEJ9"/>
<sequence>MGHGVGGPLVCAGHGGKRGFQARRCGYQEVGERTHVDRDTEVQSFHLGALPPWVGGSCVGGRQNSLFLTGS</sequence>
<accession>A0A644XEJ9</accession>
<name>A0A644XEJ9_9ZZZZ</name>